<dbReference type="InterPro" id="IPR003838">
    <property type="entry name" value="ABC3_permease_C"/>
</dbReference>
<name>A0A100YX45_TRASO</name>
<feature type="transmembrane region" description="Helical" evidence="11">
    <location>
        <begin position="277"/>
        <end position="297"/>
    </location>
</feature>
<feature type="domain" description="ABC transporter" evidence="12">
    <location>
        <begin position="2"/>
        <end position="240"/>
    </location>
</feature>
<dbReference type="AlphaFoldDB" id="A0A100YX45"/>
<evidence type="ECO:0000313" key="14">
    <source>
        <dbReference type="Proteomes" id="UP000054078"/>
    </source>
</evidence>
<dbReference type="GO" id="GO:0005886">
    <property type="term" value="C:plasma membrane"/>
    <property type="evidence" value="ECO:0007669"/>
    <property type="project" value="UniProtKB-SubCell"/>
</dbReference>
<dbReference type="Pfam" id="PF00005">
    <property type="entry name" value="ABC_tran"/>
    <property type="match status" value="1"/>
</dbReference>
<dbReference type="GO" id="GO:0005524">
    <property type="term" value="F:ATP binding"/>
    <property type="evidence" value="ECO:0007669"/>
    <property type="project" value="UniProtKB-KW"/>
</dbReference>
<feature type="transmembrane region" description="Helical" evidence="11">
    <location>
        <begin position="798"/>
        <end position="823"/>
    </location>
</feature>
<dbReference type="GO" id="GO:0016887">
    <property type="term" value="F:ATP hydrolysis activity"/>
    <property type="evidence" value="ECO:0007669"/>
    <property type="project" value="InterPro"/>
</dbReference>
<dbReference type="PANTHER" id="PTHR42798">
    <property type="entry name" value="LIPOPROTEIN-RELEASING SYSTEM ATP-BINDING PROTEIN LOLD"/>
    <property type="match status" value="1"/>
</dbReference>
<protein>
    <recommendedName>
        <fullName evidence="12">ABC transporter domain-containing protein</fullName>
    </recommendedName>
</protein>
<accession>A0A100YX45</accession>
<keyword evidence="3" id="KW-1003">Cell membrane</keyword>
<dbReference type="Pfam" id="PF02687">
    <property type="entry name" value="FtsX"/>
    <property type="match status" value="1"/>
</dbReference>
<evidence type="ECO:0000256" key="9">
    <source>
        <dbReference type="ARBA" id="ARBA00038388"/>
    </source>
</evidence>
<feature type="region of interest" description="Disordered" evidence="10">
    <location>
        <begin position="220"/>
        <end position="257"/>
    </location>
</feature>
<keyword evidence="4 11" id="KW-0812">Transmembrane</keyword>
<dbReference type="CDD" id="cd03255">
    <property type="entry name" value="ABC_MJ0796_LolCDE_FtsE"/>
    <property type="match status" value="1"/>
</dbReference>
<keyword evidence="14" id="KW-1185">Reference proteome</keyword>
<dbReference type="SUPFAM" id="SSF52540">
    <property type="entry name" value="P-loop containing nucleoside triphosphate hydrolases"/>
    <property type="match status" value="1"/>
</dbReference>
<evidence type="ECO:0000256" key="6">
    <source>
        <dbReference type="ARBA" id="ARBA00022840"/>
    </source>
</evidence>
<evidence type="ECO:0000256" key="10">
    <source>
        <dbReference type="SAM" id="MobiDB-lite"/>
    </source>
</evidence>
<dbReference type="InterPro" id="IPR003593">
    <property type="entry name" value="AAA+_ATPase"/>
</dbReference>
<evidence type="ECO:0000256" key="4">
    <source>
        <dbReference type="ARBA" id="ARBA00022692"/>
    </source>
</evidence>
<evidence type="ECO:0000256" key="11">
    <source>
        <dbReference type="SAM" id="Phobius"/>
    </source>
</evidence>
<organism evidence="13 14">
    <name type="scientific">Tractidigestivibacter scatoligenes</name>
    <name type="common">Olsenella scatoligenes</name>
    <dbReference type="NCBI Taxonomy" id="1299998"/>
    <lineage>
        <taxon>Bacteria</taxon>
        <taxon>Bacillati</taxon>
        <taxon>Actinomycetota</taxon>
        <taxon>Coriobacteriia</taxon>
        <taxon>Coriobacteriales</taxon>
        <taxon>Atopobiaceae</taxon>
        <taxon>Tractidigestivibacter</taxon>
    </lineage>
</organism>
<dbReference type="EMBL" id="LOJF01000001">
    <property type="protein sequence ID" value="KUH59305.1"/>
    <property type="molecule type" value="Genomic_DNA"/>
</dbReference>
<gene>
    <name evidence="13" type="ORF">AUL39_02980</name>
</gene>
<comment type="caution">
    <text evidence="13">The sequence shown here is derived from an EMBL/GenBank/DDBJ whole genome shotgun (WGS) entry which is preliminary data.</text>
</comment>
<keyword evidence="5" id="KW-0547">Nucleotide-binding</keyword>
<dbReference type="PROSITE" id="PS00211">
    <property type="entry name" value="ABC_TRANSPORTER_1"/>
    <property type="match status" value="1"/>
</dbReference>
<reference evidence="13 14" key="1">
    <citation type="submission" date="2015-12" db="EMBL/GenBank/DDBJ databases">
        <title>Draft Genome Sequence of Olsenella scatoligenes SK9K4T; a Producer of 3-Methylindole- (skatole) and 4-Methylphenol- (p-cresol) Isolated from Pig Feces.</title>
        <authorList>
            <person name="Li X."/>
            <person name="Borg B."/>
            <person name="Canibe N."/>
        </authorList>
    </citation>
    <scope>NUCLEOTIDE SEQUENCE [LARGE SCALE GENOMIC DNA]</scope>
    <source>
        <strain evidence="13 14">SK9K4</strain>
    </source>
</reference>
<dbReference type="InterPro" id="IPR003439">
    <property type="entry name" value="ABC_transporter-like_ATP-bd"/>
</dbReference>
<keyword evidence="6" id="KW-0067">ATP-binding</keyword>
<keyword evidence="8 11" id="KW-0472">Membrane</keyword>
<evidence type="ECO:0000256" key="7">
    <source>
        <dbReference type="ARBA" id="ARBA00022989"/>
    </source>
</evidence>
<evidence type="ECO:0000256" key="1">
    <source>
        <dbReference type="ARBA" id="ARBA00004429"/>
    </source>
</evidence>
<evidence type="ECO:0000256" key="5">
    <source>
        <dbReference type="ARBA" id="ARBA00022741"/>
    </source>
</evidence>
<dbReference type="InterPro" id="IPR017911">
    <property type="entry name" value="MacB-like_ATP-bd"/>
</dbReference>
<evidence type="ECO:0000256" key="3">
    <source>
        <dbReference type="ARBA" id="ARBA00022475"/>
    </source>
</evidence>
<keyword evidence="2" id="KW-0813">Transport</keyword>
<dbReference type="InterPro" id="IPR027417">
    <property type="entry name" value="P-loop_NTPase"/>
</dbReference>
<sequence length="925" mass="99708">MIQAESITKRYGSQLVLSRLSLSFGSRGLVAILGRSGCGKTTLLNILGGLEHDYEGSLQIDGMASSSFDEKDWDSYRSDLVGFVFQDAHLVDYLNVADNVRLALDMAQDHESLAYDNADELVQRALDEVGLSGLESHMPSELSGGQAQRVAVARALVKNPRVILADEPTGALDIQSSRQVMDLLAQASKSRLVIVVTHNRELAHEYAGRVIELGERCVVSDTKPGEEPPAEKPEPQETPEPESTGAEAGLAFHKPQQRSRLIRRTALSHMRNKRQRAIITTVVAALGIMGMCLALSVQDGARAYTRQVAATTLATNPIVIQQNGTAAAISQVAINDVDSTSGTDETPTEVTTSPIAEDVTFAALQGSRASDLQEFLWYVNSAQSSIWDNAYDVQVGYDEPLDLYDSAGTCIVDDGSATLLKNLSLSHVFGSDGEDALSNVLPDPTSLVRELPYNEHTGKSPYELLAGKMPTEYDEAVIITDRQGRVSDYFLYATGIADLQALKDVSADLLLNKQDTQIPGISDSYSFDDLLGREFTIMPACDYYVQSGSGWMKVTQGSSQMDQALANAPKLKIVGIVRESAEIKDVAETGAIGYSSTLIPWLVEHCNQSEVAVAQKASPDVDVFTGRKFSEESRGSKQAAEAARARGAFRAVVDEMELSPAKRAYIDSLSDEQVVALREHFKDYFDENGNLTISAEDVATVSALSDEDFVHDIESIAPPTLNSAYAQNMEELGAADIDKPTSIRIYPAGVDERTQIVNEIDSFNSNVVGDDSAPLSYEDMSQRGVEQVTKVVGVVNNALVALMVLALALSVFMLFSVTSVAAIERRAEIGTLRALGAARRDIVKLFSWENALIGLIAGCVGSFAALIASFPLSYTIANLTGETRLVSPTPWTVIPALAVGIILAVLSGLVPAIRAARKDPVQALR</sequence>
<dbReference type="SMART" id="SM00382">
    <property type="entry name" value="AAA"/>
    <property type="match status" value="1"/>
</dbReference>
<keyword evidence="7 11" id="KW-1133">Transmembrane helix</keyword>
<dbReference type="OrthoDB" id="3188595at2"/>
<dbReference type="Proteomes" id="UP000054078">
    <property type="component" value="Unassembled WGS sequence"/>
</dbReference>
<feature type="transmembrane region" description="Helical" evidence="11">
    <location>
        <begin position="894"/>
        <end position="916"/>
    </location>
</feature>
<evidence type="ECO:0000259" key="12">
    <source>
        <dbReference type="PROSITE" id="PS50893"/>
    </source>
</evidence>
<dbReference type="Gene3D" id="3.40.50.300">
    <property type="entry name" value="P-loop containing nucleotide triphosphate hydrolases"/>
    <property type="match status" value="1"/>
</dbReference>
<proteinExistence type="inferred from homology"/>
<comment type="subcellular location">
    <subcellularLocation>
        <location evidence="1">Cell inner membrane</location>
        <topology evidence="1">Multi-pass membrane protein</topology>
    </subcellularLocation>
</comment>
<comment type="similarity">
    <text evidence="9">Belongs to the ABC transporter superfamily. Macrolide exporter (TC 3.A.1.122) family.</text>
</comment>
<evidence type="ECO:0000256" key="8">
    <source>
        <dbReference type="ARBA" id="ARBA00023136"/>
    </source>
</evidence>
<feature type="transmembrane region" description="Helical" evidence="11">
    <location>
        <begin position="852"/>
        <end position="874"/>
    </location>
</feature>
<evidence type="ECO:0000256" key="2">
    <source>
        <dbReference type="ARBA" id="ARBA00022448"/>
    </source>
</evidence>
<feature type="compositionally biased region" description="Basic and acidic residues" evidence="10">
    <location>
        <begin position="223"/>
        <end position="235"/>
    </location>
</feature>
<evidence type="ECO:0000313" key="13">
    <source>
        <dbReference type="EMBL" id="KUH59305.1"/>
    </source>
</evidence>
<dbReference type="RefSeq" id="WP_059053461.1">
    <property type="nucleotide sequence ID" value="NZ_LOJF01000001.1"/>
</dbReference>
<dbReference type="PANTHER" id="PTHR42798:SF6">
    <property type="entry name" value="CELL DIVISION ATP-BINDING PROTEIN FTSE"/>
    <property type="match status" value="1"/>
</dbReference>
<dbReference type="STRING" id="1299998.AUL39_02980"/>
<dbReference type="InterPro" id="IPR017871">
    <property type="entry name" value="ABC_transporter-like_CS"/>
</dbReference>
<dbReference type="PROSITE" id="PS50893">
    <property type="entry name" value="ABC_TRANSPORTER_2"/>
    <property type="match status" value="1"/>
</dbReference>